<dbReference type="HAMAP" id="MF_00423">
    <property type="entry name" value="SelA"/>
    <property type="match status" value="1"/>
</dbReference>
<dbReference type="PANTHER" id="PTHR32328:SF0">
    <property type="entry name" value="L-SERYL-TRNA(SEC) SELENIUM TRANSFERASE"/>
    <property type="match status" value="1"/>
</dbReference>
<evidence type="ECO:0000259" key="10">
    <source>
        <dbReference type="Pfam" id="PF12390"/>
    </source>
</evidence>
<evidence type="ECO:0000256" key="8">
    <source>
        <dbReference type="HAMAP-Rule" id="MF_00423"/>
    </source>
</evidence>
<dbReference type="Pfam" id="PF12390">
    <property type="entry name" value="Se-cys_synth_N"/>
    <property type="match status" value="1"/>
</dbReference>
<dbReference type="InterPro" id="IPR018319">
    <property type="entry name" value="SelA-like"/>
</dbReference>
<keyword evidence="4 8" id="KW-0663">Pyridoxal phosphate</keyword>
<keyword evidence="3 8" id="KW-0808">Transferase</keyword>
<evidence type="ECO:0000256" key="3">
    <source>
        <dbReference type="ARBA" id="ARBA00022679"/>
    </source>
</evidence>
<dbReference type="GO" id="GO:0005737">
    <property type="term" value="C:cytoplasm"/>
    <property type="evidence" value="ECO:0007669"/>
    <property type="project" value="UniProtKB-SubCell"/>
</dbReference>
<organism evidence="11">
    <name type="scientific">Telmatobacter sp. DSM 110680</name>
    <dbReference type="NCBI Taxonomy" id="3036704"/>
    <lineage>
        <taxon>Bacteria</taxon>
        <taxon>Pseudomonadati</taxon>
        <taxon>Acidobacteriota</taxon>
        <taxon>Terriglobia</taxon>
        <taxon>Terriglobales</taxon>
        <taxon>Acidobacteriaceae</taxon>
        <taxon>Telmatobacter</taxon>
    </lineage>
</organism>
<evidence type="ECO:0000256" key="4">
    <source>
        <dbReference type="ARBA" id="ARBA00022898"/>
    </source>
</evidence>
<keyword evidence="2 8" id="KW-0963">Cytoplasm</keyword>
<evidence type="ECO:0000256" key="1">
    <source>
        <dbReference type="ARBA" id="ARBA00001933"/>
    </source>
</evidence>
<protein>
    <recommendedName>
        <fullName evidence="8">L-seryl-tRNA(Sec) selenium transferase</fullName>
        <ecNumber evidence="8">2.9.1.1</ecNumber>
    </recommendedName>
    <alternativeName>
        <fullName evidence="8">Selenocysteine synthase</fullName>
        <shortName evidence="8">Sec synthase</shortName>
    </alternativeName>
    <alternativeName>
        <fullName evidence="8">Selenocysteinyl-tRNA(Sec) synthase</fullName>
    </alternativeName>
</protein>
<feature type="domain" description="L-seryl-tRNA selenium transferase N-terminal" evidence="10">
    <location>
        <begin position="17"/>
        <end position="55"/>
    </location>
</feature>
<comment type="cofactor">
    <cofactor evidence="1 8 9">
        <name>pyridoxal 5'-phosphate</name>
        <dbReference type="ChEBI" id="CHEBI:597326"/>
    </cofactor>
</comment>
<comment type="similarity">
    <text evidence="7 8">Belongs to the SelA family.</text>
</comment>
<dbReference type="GO" id="GO:0001717">
    <property type="term" value="P:conversion of seryl-tRNAsec to selenocys-tRNAsec"/>
    <property type="evidence" value="ECO:0007669"/>
    <property type="project" value="UniProtKB-UniRule"/>
</dbReference>
<comment type="catalytic activity">
    <reaction evidence="8">
        <text>L-seryl-tRNA(Sec) + selenophosphate + H(+) = L-selenocysteinyl-tRNA(Sec) + phosphate</text>
        <dbReference type="Rhea" id="RHEA:22728"/>
        <dbReference type="Rhea" id="RHEA-COMP:9742"/>
        <dbReference type="Rhea" id="RHEA-COMP:9743"/>
        <dbReference type="ChEBI" id="CHEBI:15378"/>
        <dbReference type="ChEBI" id="CHEBI:16144"/>
        <dbReference type="ChEBI" id="CHEBI:43474"/>
        <dbReference type="ChEBI" id="CHEBI:78533"/>
        <dbReference type="ChEBI" id="CHEBI:78573"/>
        <dbReference type="EC" id="2.9.1.1"/>
    </reaction>
</comment>
<keyword evidence="6 8" id="KW-0711">Selenium</keyword>
<dbReference type="InterPro" id="IPR025862">
    <property type="entry name" value="SelA_trans_N_dom"/>
</dbReference>
<dbReference type="RefSeq" id="WP_348263888.1">
    <property type="nucleotide sequence ID" value="NZ_CP121196.1"/>
</dbReference>
<gene>
    <name evidence="8 11" type="primary">selA</name>
    <name evidence="11" type="ORF">P8935_04845</name>
</gene>
<dbReference type="Pfam" id="PF03841">
    <property type="entry name" value="SelA"/>
    <property type="match status" value="1"/>
</dbReference>
<dbReference type="InterPro" id="IPR015424">
    <property type="entry name" value="PyrdxlP-dep_Trfase"/>
</dbReference>
<accession>A0AAU7DNL3</accession>
<evidence type="ECO:0000256" key="9">
    <source>
        <dbReference type="PIRSR" id="PIRSR618319-50"/>
    </source>
</evidence>
<dbReference type="Gene3D" id="3.40.640.10">
    <property type="entry name" value="Type I PLP-dependent aspartate aminotransferase-like (Major domain)"/>
    <property type="match status" value="1"/>
</dbReference>
<keyword evidence="5 8" id="KW-0648">Protein biosynthesis</keyword>
<dbReference type="EMBL" id="CP121196">
    <property type="protein sequence ID" value="XBH18662.1"/>
    <property type="molecule type" value="Genomic_DNA"/>
</dbReference>
<dbReference type="NCBIfam" id="TIGR00474">
    <property type="entry name" value="selA"/>
    <property type="match status" value="1"/>
</dbReference>
<comment type="function">
    <text evidence="8">Converts seryl-tRNA(Sec) to selenocysteinyl-tRNA(Sec) required for selenoprotein biosynthesis.</text>
</comment>
<feature type="modified residue" description="N6-(pyridoxal phosphate)lysine" evidence="8 9">
    <location>
        <position position="316"/>
    </location>
</feature>
<proteinExistence type="inferred from homology"/>
<dbReference type="InterPro" id="IPR015421">
    <property type="entry name" value="PyrdxlP-dep_Trfase_major"/>
</dbReference>
<dbReference type="AlphaFoldDB" id="A0AAU7DNL3"/>
<dbReference type="EC" id="2.9.1.1" evidence="8"/>
<evidence type="ECO:0000256" key="7">
    <source>
        <dbReference type="ARBA" id="ARBA00044507"/>
    </source>
</evidence>
<reference evidence="11" key="1">
    <citation type="submission" date="2023-03" db="EMBL/GenBank/DDBJ databases">
        <title>Edaphobacter sp.</title>
        <authorList>
            <person name="Huber K.J."/>
            <person name="Papendorf J."/>
            <person name="Pilke C."/>
            <person name="Bunk B."/>
            <person name="Sproeer C."/>
            <person name="Pester M."/>
        </authorList>
    </citation>
    <scope>NUCLEOTIDE SEQUENCE</scope>
    <source>
        <strain evidence="11">DSM 110680</strain>
    </source>
</reference>
<evidence type="ECO:0000256" key="6">
    <source>
        <dbReference type="ARBA" id="ARBA00023266"/>
    </source>
</evidence>
<evidence type="ECO:0000256" key="2">
    <source>
        <dbReference type="ARBA" id="ARBA00022490"/>
    </source>
</evidence>
<comment type="subcellular location">
    <subcellularLocation>
        <location evidence="8">Cytoplasm</location>
    </subcellularLocation>
</comment>
<dbReference type="GO" id="GO:0004125">
    <property type="term" value="F:L-seryl-tRNA(Sec) selenium transferase activity"/>
    <property type="evidence" value="ECO:0007669"/>
    <property type="project" value="UniProtKB-UniRule"/>
</dbReference>
<name>A0AAU7DNL3_9BACT</name>
<dbReference type="SUPFAM" id="SSF53383">
    <property type="entry name" value="PLP-dependent transferases"/>
    <property type="match status" value="1"/>
</dbReference>
<dbReference type="InterPro" id="IPR004534">
    <property type="entry name" value="SelA_trans"/>
</dbReference>
<dbReference type="GO" id="GO:0001514">
    <property type="term" value="P:selenocysteine incorporation"/>
    <property type="evidence" value="ECO:0007669"/>
    <property type="project" value="UniProtKB-UniRule"/>
</dbReference>
<dbReference type="Gene3D" id="3.90.1150.180">
    <property type="match status" value="1"/>
</dbReference>
<comment type="pathway">
    <text evidence="8">Aminoacyl-tRNA biosynthesis; selenocysteinyl-tRNA(Sec) biosynthesis; selenocysteinyl-tRNA(Sec) from L-seryl-tRNA(Sec) (bacterial route): step 1/1.</text>
</comment>
<sequence length="479" mass="51737">MTPRNLVDDEKRNALYQSLPSVSEVLLMPMCREFLKSYSRGQLVDAIRSTLADLRFEISSGDHTVPSIQNDIDQIPNAVARYLTLGAAYSLRPVINATGVILHTNLGRAPLSSGALRHVVEVAQDYCNLELDLDTGLRSHRDAHAEALLLRVLSQESSAVVEPDGYGVVVINNCAAATLLALNSVAEKSEVIVSRGELVEIGGGFRIPEILEKSGAILKEVGTTNRTRIADYENALSAATGLLLRVHQSNFSMEGFVERPSLQEMVTLSKRVKLPLFEDQGTGLLSSLERVGVRGEPTLMQSFESGVDLIAASGDKLLGGPQCGILVGRRDLIERIRKNPLLRALRVDKLTYAALEATLLEHLSDASATIPVERMLSIPSEEIMCRCRVVVNKTMSARIVLDVVPVNSLVGGGTAPKASLPSCAISIRHSVLSASDLLGALRRLEPPIIGRIEEDVVLLDLRTVPSSFDGDLSSLLSSL</sequence>
<evidence type="ECO:0000313" key="11">
    <source>
        <dbReference type="EMBL" id="XBH18662.1"/>
    </source>
</evidence>
<evidence type="ECO:0000256" key="5">
    <source>
        <dbReference type="ARBA" id="ARBA00022917"/>
    </source>
</evidence>
<dbReference type="PANTHER" id="PTHR32328">
    <property type="entry name" value="L-SERYL-TRNA(SEC) SELENIUM TRANSFERASE"/>
    <property type="match status" value="1"/>
</dbReference>